<organism evidence="1 2">
    <name type="scientific">Vanrija pseudolonga</name>
    <dbReference type="NCBI Taxonomy" id="143232"/>
    <lineage>
        <taxon>Eukaryota</taxon>
        <taxon>Fungi</taxon>
        <taxon>Dikarya</taxon>
        <taxon>Basidiomycota</taxon>
        <taxon>Agaricomycotina</taxon>
        <taxon>Tremellomycetes</taxon>
        <taxon>Trichosporonales</taxon>
        <taxon>Trichosporonaceae</taxon>
        <taxon>Vanrija</taxon>
    </lineage>
</organism>
<sequence length="171" mass="18389">MSVNTEEHGSKAFALLRGEKLLTPGYAAEVELRVPATIEGPKRVENAAGLIWITSERFVVISQAPQSDSQMRVYDRPPTLSSLVVPYATIKSNDFSVPLFSANHLLVSFVPDGTPTSGLPSPGRGGVITAKLVVGDGQAHAVWKRIEAERAASAERKRHEEALRGAIHPPS</sequence>
<keyword evidence="2" id="KW-1185">Reference proteome</keyword>
<dbReference type="Proteomes" id="UP000827549">
    <property type="component" value="Chromosome 1"/>
</dbReference>
<gene>
    <name evidence="1" type="ORF">LOC62_01G000451</name>
</gene>
<reference evidence="1" key="1">
    <citation type="submission" date="2023-10" db="EMBL/GenBank/DDBJ databases">
        <authorList>
            <person name="Noh H."/>
        </authorList>
    </citation>
    <scope>NUCLEOTIDE SEQUENCE</scope>
    <source>
        <strain evidence="1">DUCC4014</strain>
    </source>
</reference>
<evidence type="ECO:0000313" key="2">
    <source>
        <dbReference type="Proteomes" id="UP000827549"/>
    </source>
</evidence>
<accession>A0AAF0Y3A2</accession>
<name>A0AAF0Y3A2_9TREE</name>
<proteinExistence type="predicted"/>
<dbReference type="EMBL" id="CP086714">
    <property type="protein sequence ID" value="WOO76836.1"/>
    <property type="molecule type" value="Genomic_DNA"/>
</dbReference>
<dbReference type="RefSeq" id="XP_062622868.1">
    <property type="nucleotide sequence ID" value="XM_062766884.1"/>
</dbReference>
<evidence type="ECO:0000313" key="1">
    <source>
        <dbReference type="EMBL" id="WOO76836.1"/>
    </source>
</evidence>
<dbReference type="AlphaFoldDB" id="A0AAF0Y3A2"/>
<dbReference type="GeneID" id="87803709"/>
<protein>
    <submittedName>
        <fullName evidence="1">Uncharacterized protein</fullName>
    </submittedName>
</protein>